<dbReference type="GO" id="GO:0005975">
    <property type="term" value="P:carbohydrate metabolic process"/>
    <property type="evidence" value="ECO:0007669"/>
    <property type="project" value="InterPro"/>
</dbReference>
<dbReference type="EMBL" id="CM000881">
    <property type="protein sequence ID" value="PNT70289.1"/>
    <property type="molecule type" value="Genomic_DNA"/>
</dbReference>
<accession>A0A2K2D7P4</accession>
<evidence type="ECO:0000313" key="3">
    <source>
        <dbReference type="EMBL" id="PNT70289.1"/>
    </source>
</evidence>
<dbReference type="GO" id="GO:0008422">
    <property type="term" value="F:beta-glucosidase activity"/>
    <property type="evidence" value="ECO:0000318"/>
    <property type="project" value="GO_Central"/>
</dbReference>
<dbReference type="Gene3D" id="3.20.20.80">
    <property type="entry name" value="Glycosidases"/>
    <property type="match status" value="2"/>
</dbReference>
<name>A0A2K2D7P4_BRADI</name>
<reference evidence="4" key="3">
    <citation type="submission" date="2018-08" db="UniProtKB">
        <authorList>
            <consortium name="EnsemblPlants"/>
        </authorList>
    </citation>
    <scope>IDENTIFICATION</scope>
    <source>
        <strain evidence="4">cv. Bd21</strain>
    </source>
</reference>
<keyword evidence="5" id="KW-1185">Reference proteome</keyword>
<dbReference type="ExpressionAtlas" id="A0A2K2D7P4">
    <property type="expression patterns" value="baseline"/>
</dbReference>
<evidence type="ECO:0000256" key="2">
    <source>
        <dbReference type="RuleBase" id="RU003690"/>
    </source>
</evidence>
<reference evidence="3" key="2">
    <citation type="submission" date="2017-06" db="EMBL/GenBank/DDBJ databases">
        <title>WGS assembly of Brachypodium distachyon.</title>
        <authorList>
            <consortium name="The International Brachypodium Initiative"/>
            <person name="Lucas S."/>
            <person name="Harmon-Smith M."/>
            <person name="Lail K."/>
            <person name="Tice H."/>
            <person name="Grimwood J."/>
            <person name="Bruce D."/>
            <person name="Barry K."/>
            <person name="Shu S."/>
            <person name="Lindquist E."/>
            <person name="Wang M."/>
            <person name="Pitluck S."/>
            <person name="Vogel J.P."/>
            <person name="Garvin D.F."/>
            <person name="Mockler T.C."/>
            <person name="Schmutz J."/>
            <person name="Rokhsar D."/>
            <person name="Bevan M.W."/>
        </authorList>
    </citation>
    <scope>NUCLEOTIDE SEQUENCE</scope>
    <source>
        <strain evidence="3">Bd21</strain>
    </source>
</reference>
<dbReference type="AlphaFoldDB" id="A0A2K2D7P4"/>
<proteinExistence type="inferred from homology"/>
<evidence type="ECO:0000313" key="4">
    <source>
        <dbReference type="EnsemblPlants" id="PNT70289"/>
    </source>
</evidence>
<dbReference type="PRINTS" id="PR00131">
    <property type="entry name" value="GLHYDRLASE1"/>
</dbReference>
<organism evidence="3">
    <name type="scientific">Brachypodium distachyon</name>
    <name type="common">Purple false brome</name>
    <name type="synonym">Trachynia distachya</name>
    <dbReference type="NCBI Taxonomy" id="15368"/>
    <lineage>
        <taxon>Eukaryota</taxon>
        <taxon>Viridiplantae</taxon>
        <taxon>Streptophyta</taxon>
        <taxon>Embryophyta</taxon>
        <taxon>Tracheophyta</taxon>
        <taxon>Spermatophyta</taxon>
        <taxon>Magnoliopsida</taxon>
        <taxon>Liliopsida</taxon>
        <taxon>Poales</taxon>
        <taxon>Poaceae</taxon>
        <taxon>BOP clade</taxon>
        <taxon>Pooideae</taxon>
        <taxon>Stipodae</taxon>
        <taxon>Brachypodieae</taxon>
        <taxon>Brachypodium</taxon>
    </lineage>
</organism>
<dbReference type="PANTHER" id="PTHR10353:SF290">
    <property type="entry name" value="4-HYDROXY-7-METHOXY-3-OXO-3,4-DIHYDRO-2H-1,4-BENZOXAZIN-2-YL GLUCOSIDEBETA-D-GLUCOSIDASE"/>
    <property type="match status" value="1"/>
</dbReference>
<sequence length="349" mass="40229">MRPAVVPYTLPMLPCSVHGSGGDELCHIADGELLQVEHELLARLSGQHILRFGVHLHQQLEGDPVRSHGDDPVDGDVAADGYPKYKEDIKLMTETGLAAYRFSISWSRLIPYGRREVNPKGLEYYNDLINELLDHGIQPHVTILQYDLPQILEDEYDGWLSPQIMFLDPLYYGDFNSVDFLGVNYYKIMYVKDDPQDAPSNKRDIMADISGKEICEFHTCCYLKSSTTAYVANYSLEYLKHSYANLPIYIHENGYPMHQDVVFDDGPRVEFLSENLRSLLTAVRNGSNTRVYFVWSLMDLYELLSRPALFYVDFADKDLKRYPRSSAIWYADFLKGTRDSRHTERFSNH</sequence>
<dbReference type="Pfam" id="PF00232">
    <property type="entry name" value="Glyco_hydro_1"/>
    <property type="match status" value="2"/>
</dbReference>
<dbReference type="STRING" id="15368.A0A2K2D7P4"/>
<dbReference type="EnsemblPlants" id="PNT70289">
    <property type="protein sequence ID" value="PNT70289"/>
    <property type="gene ID" value="BRADI_2g09261v3"/>
</dbReference>
<dbReference type="InParanoid" id="A0A2K2D7P4"/>
<dbReference type="PANTHER" id="PTHR10353">
    <property type="entry name" value="GLYCOSYL HYDROLASE"/>
    <property type="match status" value="1"/>
</dbReference>
<gene>
    <name evidence="3" type="ORF">BRADI_2g09261v3</name>
</gene>
<comment type="similarity">
    <text evidence="1 2">Belongs to the glycosyl hydrolase 1 family.</text>
</comment>
<dbReference type="SUPFAM" id="SSF51445">
    <property type="entry name" value="(Trans)glycosidases"/>
    <property type="match status" value="1"/>
</dbReference>
<protein>
    <recommendedName>
        <fullName evidence="6">4-hydroxy-7-methoxy-3-oxo-3,4-dihydro-2H-1,4-benzoxazin-2-yl glucosidebeta-D-glucosidase</fullName>
    </recommendedName>
</protein>
<dbReference type="InterPro" id="IPR017853">
    <property type="entry name" value="GH"/>
</dbReference>
<evidence type="ECO:0000313" key="5">
    <source>
        <dbReference type="Proteomes" id="UP000008810"/>
    </source>
</evidence>
<dbReference type="InterPro" id="IPR001360">
    <property type="entry name" value="Glyco_hydro_1"/>
</dbReference>
<evidence type="ECO:0008006" key="6">
    <source>
        <dbReference type="Google" id="ProtNLM"/>
    </source>
</evidence>
<reference evidence="3 4" key="1">
    <citation type="journal article" date="2010" name="Nature">
        <title>Genome sequencing and analysis of the model grass Brachypodium distachyon.</title>
        <authorList>
            <consortium name="International Brachypodium Initiative"/>
        </authorList>
    </citation>
    <scope>NUCLEOTIDE SEQUENCE [LARGE SCALE GENOMIC DNA]</scope>
    <source>
        <strain evidence="3 4">Bd21</strain>
    </source>
</reference>
<evidence type="ECO:0000256" key="1">
    <source>
        <dbReference type="ARBA" id="ARBA00010838"/>
    </source>
</evidence>
<dbReference type="Gramene" id="PNT70289">
    <property type="protein sequence ID" value="PNT70289"/>
    <property type="gene ID" value="BRADI_2g09261v3"/>
</dbReference>
<dbReference type="OrthoDB" id="65569at2759"/>
<dbReference type="Proteomes" id="UP000008810">
    <property type="component" value="Chromosome 2"/>
</dbReference>